<proteinExistence type="predicted"/>
<dbReference type="Proteomes" id="UP000030182">
    <property type="component" value="Unassembled WGS sequence"/>
</dbReference>
<comment type="caution">
    <text evidence="1">The sequence shown here is derived from an EMBL/GenBank/DDBJ whole genome shotgun (WGS) entry which is preliminary data.</text>
</comment>
<name>A0ABR4SGT7_9MICO</name>
<evidence type="ECO:0000313" key="1">
    <source>
        <dbReference type="EMBL" id="KDS92384.1"/>
    </source>
</evidence>
<accession>A0ABR4SGT7</accession>
<evidence type="ECO:0000313" key="2">
    <source>
        <dbReference type="Proteomes" id="UP000030182"/>
    </source>
</evidence>
<organism evidence="1 2">
    <name type="scientific">Dermabacter hominis 1368</name>
    <dbReference type="NCBI Taxonomy" id="1450519"/>
    <lineage>
        <taxon>Bacteria</taxon>
        <taxon>Bacillati</taxon>
        <taxon>Actinomycetota</taxon>
        <taxon>Actinomycetes</taxon>
        <taxon>Micrococcales</taxon>
        <taxon>Dermabacteraceae</taxon>
        <taxon>Dermabacter</taxon>
    </lineage>
</organism>
<sequence>MMNVFGPAGTSSRQSRRNALPTVIWAESWRGSIGFE</sequence>
<protein>
    <submittedName>
        <fullName evidence="1">Uncharacterized protein</fullName>
    </submittedName>
</protein>
<reference evidence="1 2" key="1">
    <citation type="submission" date="2014-01" db="EMBL/GenBank/DDBJ databases">
        <title>Draft genome sequence of the multidrug-resistant clinical isolate Dermabacter hominis 1368.</title>
        <authorList>
            <person name="Albersmeier A."/>
            <person name="Bomholt C."/>
            <person name="Glaub A."/>
            <person name="Ruckert C."/>
            <person name="Soriano F."/>
            <person name="Fernandez-Natal I."/>
            <person name="Tauch A."/>
        </authorList>
    </citation>
    <scope>NUCLEOTIDE SEQUENCE [LARGE SCALE GENOMIC DNA]</scope>
    <source>
        <strain evidence="1 2">1368</strain>
    </source>
</reference>
<keyword evidence="2" id="KW-1185">Reference proteome</keyword>
<dbReference type="EMBL" id="JDRS01000030">
    <property type="protein sequence ID" value="KDS92384.1"/>
    <property type="molecule type" value="Genomic_DNA"/>
</dbReference>
<gene>
    <name evidence="1" type="ORF">DHOM_11260</name>
</gene>